<evidence type="ECO:0000256" key="1">
    <source>
        <dbReference type="ARBA" id="ARBA00004651"/>
    </source>
</evidence>
<feature type="transmembrane region" description="Helical" evidence="7">
    <location>
        <begin position="562"/>
        <end position="589"/>
    </location>
</feature>
<feature type="transmembrane region" description="Helical" evidence="7">
    <location>
        <begin position="519"/>
        <end position="541"/>
    </location>
</feature>
<dbReference type="PATRIC" id="fig|1619100.3.peg.50"/>
<feature type="transmembrane region" description="Helical" evidence="7">
    <location>
        <begin position="21"/>
        <end position="42"/>
    </location>
</feature>
<comment type="similarity">
    <text evidence="6">Belongs to the ABC-4 integral membrane protein family.</text>
</comment>
<keyword evidence="5 7" id="KW-0472">Membrane</keyword>
<dbReference type="PANTHER" id="PTHR30572">
    <property type="entry name" value="MEMBRANE COMPONENT OF TRANSPORTER-RELATED"/>
    <property type="match status" value="1"/>
</dbReference>
<sequence length="606" mass="66639">MRITDILSINVKKLKTRAKKALFLIIPVLTLVTLSVIITSQIQNIKTALNISVFDTIADQYTLLEVKTQQEEFNPSQFFKNTGSIEDNRFSQADVNTVSTIEGVKSADLQSNLPVRLVETTDLFPDKTLKFNNLTTLNADAAKLYTEEDFSYTEGETIPIILNASSLIYSYEDWSEGNTITLDMSKAISITPGSGESAKRMSFLKTESLDYNKGNLLGTEFTLSFGGLESITDYTVSRNEGVVTMTKMTDAEMSEKVEERKDAISEYWDYKKISTPITYKFKVVGIIEDEKIVSNYIPAQFAQKVMKDLTTNEINARVSADLPNDILSSDFSGLTYNGDEISQGFGGFVGQLGKRLETNIQIGGPRAGGSVSFSPDGIQTYAIPGLIIETNDSNEVVGEVNDTDIYEKANKYGDVLSLVVEDINKRAEVITALNRAGYAYQDLGDLEVFEKLEGNLGAISNGLLVSFVVLLIATIVFTMSKFVSESTKEIGIFRAIGMKSSTVLTLFILQSFLYVSIGYLSGIGLGIGLNFVASSAVAAWFKSFIDQTVSQSFDVIRIADSSIFLAINWQSILLYTVILFVLTIFVSLIPSFTASKISPVEAMKNE</sequence>
<evidence type="ECO:0000259" key="8">
    <source>
        <dbReference type="Pfam" id="PF02687"/>
    </source>
</evidence>
<keyword evidence="3 7" id="KW-0812">Transmembrane</keyword>
<evidence type="ECO:0000256" key="3">
    <source>
        <dbReference type="ARBA" id="ARBA00022692"/>
    </source>
</evidence>
<dbReference type="InterPro" id="IPR003838">
    <property type="entry name" value="ABC3_permease_C"/>
</dbReference>
<keyword evidence="2" id="KW-1003">Cell membrane</keyword>
<feature type="domain" description="ABC3 transporter permease C-terminal" evidence="8">
    <location>
        <begin position="463"/>
        <end position="599"/>
    </location>
</feature>
<protein>
    <recommendedName>
        <fullName evidence="8">ABC3 transporter permease C-terminal domain-containing protein</fullName>
    </recommendedName>
</protein>
<evidence type="ECO:0000256" key="7">
    <source>
        <dbReference type="SAM" id="Phobius"/>
    </source>
</evidence>
<evidence type="ECO:0000256" key="2">
    <source>
        <dbReference type="ARBA" id="ARBA00022475"/>
    </source>
</evidence>
<dbReference type="PANTHER" id="PTHR30572:SF4">
    <property type="entry name" value="ABC TRANSPORTER PERMEASE YTRF"/>
    <property type="match status" value="1"/>
</dbReference>
<comment type="caution">
    <text evidence="9">The sequence shown here is derived from an EMBL/GenBank/DDBJ whole genome shotgun (WGS) entry which is preliminary data.</text>
</comment>
<evidence type="ECO:0000256" key="4">
    <source>
        <dbReference type="ARBA" id="ARBA00022989"/>
    </source>
</evidence>
<organism evidence="9 10">
    <name type="scientific">candidate division WS6 bacterium GW2011_GWF2_39_15</name>
    <dbReference type="NCBI Taxonomy" id="1619100"/>
    <lineage>
        <taxon>Bacteria</taxon>
        <taxon>Candidatus Dojkabacteria</taxon>
    </lineage>
</organism>
<reference evidence="9 10" key="1">
    <citation type="journal article" date="2015" name="Nature">
        <title>rRNA introns, odd ribosomes, and small enigmatic genomes across a large radiation of phyla.</title>
        <authorList>
            <person name="Brown C.T."/>
            <person name="Hug L.A."/>
            <person name="Thomas B.C."/>
            <person name="Sharon I."/>
            <person name="Castelle C.J."/>
            <person name="Singh A."/>
            <person name="Wilkins M.J."/>
            <person name="Williams K.H."/>
            <person name="Banfield J.F."/>
        </authorList>
    </citation>
    <scope>NUCLEOTIDE SEQUENCE [LARGE SCALE GENOMIC DNA]</scope>
</reference>
<accession>A0A0G0MPM0</accession>
<dbReference type="AlphaFoldDB" id="A0A0G0MPM0"/>
<evidence type="ECO:0000313" key="10">
    <source>
        <dbReference type="Proteomes" id="UP000034799"/>
    </source>
</evidence>
<feature type="transmembrane region" description="Helical" evidence="7">
    <location>
        <begin position="458"/>
        <end position="479"/>
    </location>
</feature>
<dbReference type="InterPro" id="IPR050250">
    <property type="entry name" value="Macrolide_Exporter_MacB"/>
</dbReference>
<evidence type="ECO:0000256" key="6">
    <source>
        <dbReference type="ARBA" id="ARBA00038076"/>
    </source>
</evidence>
<dbReference type="GO" id="GO:0005886">
    <property type="term" value="C:plasma membrane"/>
    <property type="evidence" value="ECO:0007669"/>
    <property type="project" value="UniProtKB-SubCell"/>
</dbReference>
<feature type="transmembrane region" description="Helical" evidence="7">
    <location>
        <begin position="491"/>
        <end position="513"/>
    </location>
</feature>
<dbReference type="EMBL" id="LBWK01000001">
    <property type="protein sequence ID" value="KKR06009.1"/>
    <property type="molecule type" value="Genomic_DNA"/>
</dbReference>
<dbReference type="GO" id="GO:0022857">
    <property type="term" value="F:transmembrane transporter activity"/>
    <property type="evidence" value="ECO:0007669"/>
    <property type="project" value="TreeGrafter"/>
</dbReference>
<dbReference type="Pfam" id="PF02687">
    <property type="entry name" value="FtsX"/>
    <property type="match status" value="1"/>
</dbReference>
<dbReference type="Proteomes" id="UP000034799">
    <property type="component" value="Unassembled WGS sequence"/>
</dbReference>
<comment type="subcellular location">
    <subcellularLocation>
        <location evidence="1">Cell membrane</location>
        <topology evidence="1">Multi-pass membrane protein</topology>
    </subcellularLocation>
</comment>
<name>A0A0G0MPM0_9BACT</name>
<dbReference type="STRING" id="1619100.UT34_C0001G0049"/>
<gene>
    <name evidence="9" type="ORF">UT34_C0001G0049</name>
</gene>
<evidence type="ECO:0000256" key="5">
    <source>
        <dbReference type="ARBA" id="ARBA00023136"/>
    </source>
</evidence>
<evidence type="ECO:0000313" key="9">
    <source>
        <dbReference type="EMBL" id="KKR06009.1"/>
    </source>
</evidence>
<keyword evidence="4 7" id="KW-1133">Transmembrane helix</keyword>
<proteinExistence type="inferred from homology"/>